<sequence>MKTSITTTTDSADRPPVAPRPRMRGWMWFVVLWAGGVAGAVTLGYAFKIFMNLTLFAVK</sequence>
<proteinExistence type="predicted"/>
<keyword evidence="1" id="KW-0812">Transmembrane</keyword>
<evidence type="ECO:0008006" key="6">
    <source>
        <dbReference type="Google" id="ProtNLM"/>
    </source>
</evidence>
<evidence type="ECO:0000313" key="5">
    <source>
        <dbReference type="Proteomes" id="UP001484179"/>
    </source>
</evidence>
<keyword evidence="5" id="KW-1185">Reference proteome</keyword>
<dbReference type="Proteomes" id="UP000247755">
    <property type="component" value="Unassembled WGS sequence"/>
</dbReference>
<dbReference type="KEGG" id="bpyr:ABD05_22335"/>
<evidence type="ECO:0000313" key="3">
    <source>
        <dbReference type="EMBL" id="WZW56961.1"/>
    </source>
</evidence>
<dbReference type="AlphaFoldDB" id="A0A0G3WX57"/>
<reference evidence="3 5" key="2">
    <citation type="submission" date="2024-04" db="EMBL/GenBank/DDBJ databases">
        <title>Biological Control Activity of Plant Growth Promoting Rhizobacteria Burkholderia pyrrocinia BX1 against Tobacco black shank Introduction Tobacco black shank (TBS) caused by the oomycete Phytophthora. nicotianae (P. nicotianae) has become a destructive soil.</title>
        <authorList>
            <person name="Liu X."/>
            <person name="Shu C."/>
        </authorList>
    </citation>
    <scope>NUCLEOTIDE SEQUENCE [LARGE SCALE GENOMIC DNA]</scope>
    <source>
        <strain evidence="3 5">BX1</strain>
    </source>
</reference>
<gene>
    <name evidence="2" type="ORF">NA66_100792</name>
    <name evidence="3" type="ORF">WN985_31230</name>
</gene>
<evidence type="ECO:0000313" key="4">
    <source>
        <dbReference type="Proteomes" id="UP000247755"/>
    </source>
</evidence>
<dbReference type="GeneID" id="55508060"/>
<name>A0A0G3WX57_BURPY</name>
<accession>A0A0G3WX57</accession>
<evidence type="ECO:0000256" key="1">
    <source>
        <dbReference type="SAM" id="Phobius"/>
    </source>
</evidence>
<dbReference type="EMBL" id="CP150850">
    <property type="protein sequence ID" value="WZW56961.1"/>
    <property type="molecule type" value="Genomic_DNA"/>
</dbReference>
<protein>
    <recommendedName>
        <fullName evidence="6">DUF2474 domain-containing protein</fullName>
    </recommendedName>
</protein>
<evidence type="ECO:0000313" key="2">
    <source>
        <dbReference type="EMBL" id="PXX35080.1"/>
    </source>
</evidence>
<dbReference type="RefSeq" id="WP_047902253.1">
    <property type="nucleotide sequence ID" value="NZ_CADFDH010000001.1"/>
</dbReference>
<keyword evidence="1" id="KW-0472">Membrane</keyword>
<dbReference type="Proteomes" id="UP001484179">
    <property type="component" value="Chromosome 2"/>
</dbReference>
<keyword evidence="1" id="KW-1133">Transmembrane helix</keyword>
<feature type="transmembrane region" description="Helical" evidence="1">
    <location>
        <begin position="26"/>
        <end position="47"/>
    </location>
</feature>
<reference evidence="2 4" key="1">
    <citation type="submission" date="2018-05" db="EMBL/GenBank/DDBJ databases">
        <title>Comparative genomics of bacterial root endophytes of switchgrass collected from native prairies over two seasons.</title>
        <authorList>
            <person name="Tang Y."/>
        </authorList>
    </citation>
    <scope>NUCLEOTIDE SEQUENCE [LARGE SCALE GENOMIC DNA]</scope>
    <source>
        <strain evidence="2 4">NFIX32</strain>
    </source>
</reference>
<dbReference type="EMBL" id="QJJY01000007">
    <property type="protein sequence ID" value="PXX35080.1"/>
    <property type="molecule type" value="Genomic_DNA"/>
</dbReference>
<organism evidence="2 4">
    <name type="scientific">Burkholderia pyrrocinia</name>
    <name type="common">Pseudomonas pyrrocinia</name>
    <dbReference type="NCBI Taxonomy" id="60550"/>
    <lineage>
        <taxon>Bacteria</taxon>
        <taxon>Pseudomonadati</taxon>
        <taxon>Pseudomonadota</taxon>
        <taxon>Betaproteobacteria</taxon>
        <taxon>Burkholderiales</taxon>
        <taxon>Burkholderiaceae</taxon>
        <taxon>Burkholderia</taxon>
        <taxon>Burkholderia cepacia complex</taxon>
    </lineage>
</organism>